<dbReference type="GO" id="GO:0008270">
    <property type="term" value="F:zinc ion binding"/>
    <property type="evidence" value="ECO:0007669"/>
    <property type="project" value="UniProtKB-KW"/>
</dbReference>
<dbReference type="Proteomes" id="UP001500889">
    <property type="component" value="Chromosome A"/>
</dbReference>
<dbReference type="Pfam" id="PF05253">
    <property type="entry name" value="zf-U11-48K"/>
    <property type="match status" value="1"/>
</dbReference>
<proteinExistence type="predicted"/>
<dbReference type="InterPro" id="IPR051591">
    <property type="entry name" value="UPF0224_FAM112_RNA_Proc"/>
</dbReference>
<keyword evidence="1" id="KW-0479">Metal-binding</keyword>
<dbReference type="InterPro" id="IPR022776">
    <property type="entry name" value="TRM13/UPF0224_CHHC_Znf_dom"/>
</dbReference>
<evidence type="ECO:0000313" key="6">
    <source>
        <dbReference type="Proteomes" id="UP001500889"/>
    </source>
</evidence>
<evidence type="ECO:0000256" key="1">
    <source>
        <dbReference type="ARBA" id="ARBA00022723"/>
    </source>
</evidence>
<dbReference type="SUPFAM" id="SSF57667">
    <property type="entry name" value="beta-beta-alpha zinc fingers"/>
    <property type="match status" value="1"/>
</dbReference>
<keyword evidence="3" id="KW-0862">Zinc</keyword>
<feature type="domain" description="CHHC U11-48K-type" evidence="4">
    <location>
        <begin position="48"/>
        <end position="75"/>
    </location>
</feature>
<keyword evidence="6" id="KW-1185">Reference proteome</keyword>
<evidence type="ECO:0000259" key="4">
    <source>
        <dbReference type="PROSITE" id="PS51800"/>
    </source>
</evidence>
<protein>
    <submittedName>
        <fullName evidence="5">Gametocyte-specific factor 1 homolog</fullName>
    </submittedName>
</protein>
<keyword evidence="2" id="KW-0863">Zinc-finger</keyword>
<accession>A0AAU9G1J9</accession>
<evidence type="ECO:0000313" key="5">
    <source>
        <dbReference type="EMBL" id="BFG01696.1"/>
    </source>
</evidence>
<dbReference type="PROSITE" id="PS51800">
    <property type="entry name" value="ZF_CHHC_U11_48K"/>
    <property type="match status" value="2"/>
</dbReference>
<evidence type="ECO:0000256" key="3">
    <source>
        <dbReference type="ARBA" id="ARBA00022833"/>
    </source>
</evidence>
<sequence length="155" mass="17944">MSQEPVKVAPSDKDDYLICPFDEGHYILRSRMAVHLVRCAPNHHGSKKVRCPFNITHVCAITEMKIHVNKCPNRSAFEEFVNPDRLTTPEALPHENKGEIECSENWDDEPDQPTYNPSANCAQKFVICNPQGNPPAVRREIREMERLRFQRNEKF</sequence>
<evidence type="ECO:0000256" key="2">
    <source>
        <dbReference type="ARBA" id="ARBA00022771"/>
    </source>
</evidence>
<name>A0AAU9G1J9_DROMD</name>
<reference evidence="5 6" key="1">
    <citation type="submission" date="2024-02" db="EMBL/GenBank/DDBJ databases">
        <title>A chromosome-level genome assembly of Drosophila madeirensis, a fruit fly species endemic to Madeira island.</title>
        <authorList>
            <person name="Tomihara K."/>
            <person name="Llopart A."/>
            <person name="Yamamoto D."/>
        </authorList>
    </citation>
    <scope>NUCLEOTIDE SEQUENCE [LARGE SCALE GENOMIC DNA]</scope>
    <source>
        <strain evidence="5 6">RF1</strain>
    </source>
</reference>
<dbReference type="EMBL" id="AP029266">
    <property type="protein sequence ID" value="BFG01696.1"/>
    <property type="molecule type" value="Genomic_DNA"/>
</dbReference>
<gene>
    <name evidence="5" type="ORF">DMAD_01386</name>
</gene>
<dbReference type="InterPro" id="IPR036236">
    <property type="entry name" value="Znf_C2H2_sf"/>
</dbReference>
<dbReference type="AlphaFoldDB" id="A0AAU9G1J9"/>
<feature type="domain" description="CHHC U11-48K-type" evidence="4">
    <location>
        <begin position="16"/>
        <end position="43"/>
    </location>
</feature>
<dbReference type="PANTHER" id="PTHR21402">
    <property type="entry name" value="GAMETOCYTE SPECIFIC FACTOR 1-RELATED"/>
    <property type="match status" value="1"/>
</dbReference>
<dbReference type="PANTHER" id="PTHR21402:SF5">
    <property type="entry name" value="GAMETOCYTE SPECIFIC FACTOR 1"/>
    <property type="match status" value="1"/>
</dbReference>
<organism evidence="5 6">
    <name type="scientific">Drosophila madeirensis</name>
    <name type="common">Fruit fly</name>
    <dbReference type="NCBI Taxonomy" id="30013"/>
    <lineage>
        <taxon>Eukaryota</taxon>
        <taxon>Metazoa</taxon>
        <taxon>Ecdysozoa</taxon>
        <taxon>Arthropoda</taxon>
        <taxon>Hexapoda</taxon>
        <taxon>Insecta</taxon>
        <taxon>Pterygota</taxon>
        <taxon>Neoptera</taxon>
        <taxon>Endopterygota</taxon>
        <taxon>Diptera</taxon>
        <taxon>Brachycera</taxon>
        <taxon>Muscomorpha</taxon>
        <taxon>Ephydroidea</taxon>
        <taxon>Drosophilidae</taxon>
        <taxon>Drosophila</taxon>
        <taxon>Sophophora</taxon>
    </lineage>
</organism>